<dbReference type="InterPro" id="IPR050275">
    <property type="entry name" value="PGM_Phosphatase"/>
</dbReference>
<accession>A0ABW1RUF0</accession>
<dbReference type="PROSITE" id="PS00175">
    <property type="entry name" value="PG_MUTASE"/>
    <property type="match status" value="1"/>
</dbReference>
<dbReference type="Gene3D" id="3.40.50.1240">
    <property type="entry name" value="Phosphoglycerate mutase-like"/>
    <property type="match status" value="1"/>
</dbReference>
<keyword evidence="2" id="KW-1185">Reference proteome</keyword>
<dbReference type="InterPro" id="IPR029033">
    <property type="entry name" value="His_PPase_superfam"/>
</dbReference>
<reference evidence="2" key="1">
    <citation type="journal article" date="2019" name="Int. J. Syst. Evol. Microbiol.">
        <title>The Global Catalogue of Microorganisms (GCM) 10K type strain sequencing project: providing services to taxonomists for standard genome sequencing and annotation.</title>
        <authorList>
            <consortium name="The Broad Institute Genomics Platform"/>
            <consortium name="The Broad Institute Genome Sequencing Center for Infectious Disease"/>
            <person name="Wu L."/>
            <person name="Ma J."/>
        </authorList>
    </citation>
    <scope>NUCLEOTIDE SEQUENCE [LARGE SCALE GENOMIC DNA]</scope>
    <source>
        <strain evidence="2">CCM 8924</strain>
    </source>
</reference>
<dbReference type="Proteomes" id="UP001596158">
    <property type="component" value="Unassembled WGS sequence"/>
</dbReference>
<dbReference type="InterPro" id="IPR001345">
    <property type="entry name" value="PG/BPGM_mutase_AS"/>
</dbReference>
<organism evidence="1 2">
    <name type="scientific">Weissella sagaensis</name>
    <dbReference type="NCBI Taxonomy" id="2559928"/>
    <lineage>
        <taxon>Bacteria</taxon>
        <taxon>Bacillati</taxon>
        <taxon>Bacillota</taxon>
        <taxon>Bacilli</taxon>
        <taxon>Lactobacillales</taxon>
        <taxon>Lactobacillaceae</taxon>
        <taxon>Weissella</taxon>
    </lineage>
</organism>
<name>A0ABW1RUF0_9LACO</name>
<comment type="caution">
    <text evidence="1">The sequence shown here is derived from an EMBL/GenBank/DDBJ whole genome shotgun (WGS) entry which is preliminary data.</text>
</comment>
<dbReference type="CDD" id="cd07067">
    <property type="entry name" value="HP_PGM_like"/>
    <property type="match status" value="1"/>
</dbReference>
<gene>
    <name evidence="1" type="ORF">ACFQGR_05345</name>
</gene>
<sequence length="195" mass="22638">MKELYLMRHGQTLFNQLHRIQGASDSPLTPQGITDAQEVGHYFEQINLTFDHAYASTQERASDTLENITDQPYTRLKGLKEWHFGVFEGQSEQLNPQNDPIRHSYGDFFVPFGGESDIQVQQRMNQTLTEIMEKPDHKRVLAVSHGGACFVFLKKWLPFEEIQKQVPNFHNCCILKFAYSNKEFKFIEAINVKQI</sequence>
<proteinExistence type="predicted"/>
<dbReference type="SUPFAM" id="SSF53254">
    <property type="entry name" value="Phosphoglycerate mutase-like"/>
    <property type="match status" value="1"/>
</dbReference>
<evidence type="ECO:0000313" key="1">
    <source>
        <dbReference type="EMBL" id="MFC6178804.1"/>
    </source>
</evidence>
<dbReference type="EMBL" id="JBHSSG010000011">
    <property type="protein sequence ID" value="MFC6178804.1"/>
    <property type="molecule type" value="Genomic_DNA"/>
</dbReference>
<dbReference type="InterPro" id="IPR013078">
    <property type="entry name" value="His_Pase_superF_clade-1"/>
</dbReference>
<dbReference type="RefSeq" id="WP_042493980.1">
    <property type="nucleotide sequence ID" value="NZ_BJDT01000003.1"/>
</dbReference>
<dbReference type="PANTHER" id="PTHR48100">
    <property type="entry name" value="BROAD-SPECIFICITY PHOSPHATASE YOR283W-RELATED"/>
    <property type="match status" value="1"/>
</dbReference>
<evidence type="ECO:0000313" key="2">
    <source>
        <dbReference type="Proteomes" id="UP001596158"/>
    </source>
</evidence>
<protein>
    <submittedName>
        <fullName evidence="1">Histidine phosphatase family protein</fullName>
    </submittedName>
</protein>
<dbReference type="PANTHER" id="PTHR48100:SF5">
    <property type="entry name" value="HISTIDINE PHOSPHATASE FAMILY PROTEIN"/>
    <property type="match status" value="1"/>
</dbReference>
<dbReference type="Pfam" id="PF00300">
    <property type="entry name" value="His_Phos_1"/>
    <property type="match status" value="1"/>
</dbReference>
<dbReference type="SMART" id="SM00855">
    <property type="entry name" value="PGAM"/>
    <property type="match status" value="1"/>
</dbReference>